<dbReference type="HOGENOM" id="CLU_1498451_0_0_1"/>
<name>G7ISM3_MEDTR</name>
<accession>G7ISM3</accession>
<organism evidence="1 3">
    <name type="scientific">Medicago truncatula</name>
    <name type="common">Barrel medic</name>
    <name type="synonym">Medicago tribuloides</name>
    <dbReference type="NCBI Taxonomy" id="3880"/>
    <lineage>
        <taxon>Eukaryota</taxon>
        <taxon>Viridiplantae</taxon>
        <taxon>Streptophyta</taxon>
        <taxon>Embryophyta</taxon>
        <taxon>Tracheophyta</taxon>
        <taxon>Spermatophyta</taxon>
        <taxon>Magnoliopsida</taxon>
        <taxon>eudicotyledons</taxon>
        <taxon>Gunneridae</taxon>
        <taxon>Pentapetalae</taxon>
        <taxon>rosids</taxon>
        <taxon>fabids</taxon>
        <taxon>Fabales</taxon>
        <taxon>Fabaceae</taxon>
        <taxon>Papilionoideae</taxon>
        <taxon>50 kb inversion clade</taxon>
        <taxon>NPAAA clade</taxon>
        <taxon>Hologalegina</taxon>
        <taxon>IRL clade</taxon>
        <taxon>Trifolieae</taxon>
        <taxon>Medicago</taxon>
    </lineage>
</organism>
<reference evidence="2" key="3">
    <citation type="submission" date="2015-04" db="UniProtKB">
        <authorList>
            <consortium name="EnsemblPlants"/>
        </authorList>
    </citation>
    <scope>IDENTIFICATION</scope>
    <source>
        <strain evidence="2">cv. Jemalong A17</strain>
    </source>
</reference>
<evidence type="ECO:0000313" key="3">
    <source>
        <dbReference type="Proteomes" id="UP000002051"/>
    </source>
</evidence>
<reference evidence="1 3" key="2">
    <citation type="journal article" date="2014" name="BMC Genomics">
        <title>An improved genome release (version Mt4.0) for the model legume Medicago truncatula.</title>
        <authorList>
            <person name="Tang H."/>
            <person name="Krishnakumar V."/>
            <person name="Bidwell S."/>
            <person name="Rosen B."/>
            <person name="Chan A."/>
            <person name="Zhou S."/>
            <person name="Gentzbittel L."/>
            <person name="Childs K.L."/>
            <person name="Yandell M."/>
            <person name="Gundlach H."/>
            <person name="Mayer K.F."/>
            <person name="Schwartz D.C."/>
            <person name="Town C.D."/>
        </authorList>
    </citation>
    <scope>GENOME REANNOTATION</scope>
    <source>
        <strain evidence="2 3">cv. Jemalong A17</strain>
    </source>
</reference>
<evidence type="ECO:0000313" key="2">
    <source>
        <dbReference type="EnsemblPlants" id="AES64605"/>
    </source>
</evidence>
<proteinExistence type="predicted"/>
<dbReference type="EMBL" id="CM001218">
    <property type="protein sequence ID" value="AES64605.1"/>
    <property type="molecule type" value="Genomic_DNA"/>
</dbReference>
<reference evidence="1 3" key="1">
    <citation type="journal article" date="2011" name="Nature">
        <title>The Medicago genome provides insight into the evolution of rhizobial symbioses.</title>
        <authorList>
            <person name="Young N.D."/>
            <person name="Debelle F."/>
            <person name="Oldroyd G.E."/>
            <person name="Geurts R."/>
            <person name="Cannon S.B."/>
            <person name="Udvardi M.K."/>
            <person name="Benedito V.A."/>
            <person name="Mayer K.F."/>
            <person name="Gouzy J."/>
            <person name="Schoof H."/>
            <person name="Van de Peer Y."/>
            <person name="Proost S."/>
            <person name="Cook D.R."/>
            <person name="Meyers B.C."/>
            <person name="Spannagl M."/>
            <person name="Cheung F."/>
            <person name="De Mita S."/>
            <person name="Krishnakumar V."/>
            <person name="Gundlach H."/>
            <person name="Zhou S."/>
            <person name="Mudge J."/>
            <person name="Bharti A.K."/>
            <person name="Murray J.D."/>
            <person name="Naoumkina M.A."/>
            <person name="Rosen B."/>
            <person name="Silverstein K.A."/>
            <person name="Tang H."/>
            <person name="Rombauts S."/>
            <person name="Zhao P.X."/>
            <person name="Zhou P."/>
            <person name="Barbe V."/>
            <person name="Bardou P."/>
            <person name="Bechner M."/>
            <person name="Bellec A."/>
            <person name="Berger A."/>
            <person name="Berges H."/>
            <person name="Bidwell S."/>
            <person name="Bisseling T."/>
            <person name="Choisne N."/>
            <person name="Couloux A."/>
            <person name="Denny R."/>
            <person name="Deshpande S."/>
            <person name="Dai X."/>
            <person name="Doyle J.J."/>
            <person name="Dudez A.M."/>
            <person name="Farmer A.D."/>
            <person name="Fouteau S."/>
            <person name="Franken C."/>
            <person name="Gibelin C."/>
            <person name="Gish J."/>
            <person name="Goldstein S."/>
            <person name="Gonzalez A.J."/>
            <person name="Green P.J."/>
            <person name="Hallab A."/>
            <person name="Hartog M."/>
            <person name="Hua A."/>
            <person name="Humphray S.J."/>
            <person name="Jeong D.H."/>
            <person name="Jing Y."/>
            <person name="Jocker A."/>
            <person name="Kenton S.M."/>
            <person name="Kim D.J."/>
            <person name="Klee K."/>
            <person name="Lai H."/>
            <person name="Lang C."/>
            <person name="Lin S."/>
            <person name="Macmil S.L."/>
            <person name="Magdelenat G."/>
            <person name="Matthews L."/>
            <person name="McCorrison J."/>
            <person name="Monaghan E.L."/>
            <person name="Mun J.H."/>
            <person name="Najar F.Z."/>
            <person name="Nicholson C."/>
            <person name="Noirot C."/>
            <person name="O'Bleness M."/>
            <person name="Paule C.R."/>
            <person name="Poulain J."/>
            <person name="Prion F."/>
            <person name="Qin B."/>
            <person name="Qu C."/>
            <person name="Retzel E.F."/>
            <person name="Riddle C."/>
            <person name="Sallet E."/>
            <person name="Samain S."/>
            <person name="Samson N."/>
            <person name="Sanders I."/>
            <person name="Saurat O."/>
            <person name="Scarpelli C."/>
            <person name="Schiex T."/>
            <person name="Segurens B."/>
            <person name="Severin A.J."/>
            <person name="Sherrier D.J."/>
            <person name="Shi R."/>
            <person name="Sims S."/>
            <person name="Singer S.R."/>
            <person name="Sinharoy S."/>
            <person name="Sterck L."/>
            <person name="Viollet A."/>
            <person name="Wang B.B."/>
            <person name="Wang K."/>
            <person name="Wang M."/>
            <person name="Wang X."/>
            <person name="Warfsmann J."/>
            <person name="Weissenbach J."/>
            <person name="White D.D."/>
            <person name="White J.D."/>
            <person name="Wiley G.B."/>
            <person name="Wincker P."/>
            <person name="Xing Y."/>
            <person name="Yang L."/>
            <person name="Yao Z."/>
            <person name="Ying F."/>
            <person name="Zhai J."/>
            <person name="Zhou L."/>
            <person name="Zuber A."/>
            <person name="Denarie J."/>
            <person name="Dixon R.A."/>
            <person name="May G.D."/>
            <person name="Schwartz D.C."/>
            <person name="Rogers J."/>
            <person name="Quetier F."/>
            <person name="Town C.D."/>
            <person name="Roe B.A."/>
        </authorList>
    </citation>
    <scope>NUCLEOTIDE SEQUENCE [LARGE SCALE GENOMIC DNA]</scope>
    <source>
        <strain evidence="1">A17</strain>
        <strain evidence="2 3">cv. Jemalong A17</strain>
    </source>
</reference>
<gene>
    <name evidence="1" type="ordered locus">MTR_2g027670</name>
</gene>
<dbReference type="Proteomes" id="UP000002051">
    <property type="component" value="Chromosome 2"/>
</dbReference>
<evidence type="ECO:0000313" key="1">
    <source>
        <dbReference type="EMBL" id="AES64605.1"/>
    </source>
</evidence>
<keyword evidence="3" id="KW-1185">Reference proteome</keyword>
<sequence>MGQFSVQPPCPLTPCCNRHVLNVTTPSEPPPSIVNYDASGGWISGCLRSDRPVVSDPFVTLLWKRSFYSDSIFMVLQNEVNPIIVPPKIQHATTAAVSHLTDPQNGSWNEALIKNNFNLKDVDNILKIHLLDKSFGDIFTRMWKRLSMKQLCAQAVLNTKTPRISRRHMSQFSSLSGIVC</sequence>
<dbReference type="PaxDb" id="3880-AES64605"/>
<protein>
    <submittedName>
        <fullName evidence="1 2">Uncharacterized protein</fullName>
    </submittedName>
</protein>
<dbReference type="EnsemblPlants" id="AES64605">
    <property type="protein sequence ID" value="AES64605"/>
    <property type="gene ID" value="MTR_2g027670"/>
</dbReference>
<dbReference type="AlphaFoldDB" id="G7ISM3"/>